<accession>A0A7K6W4D8</accession>
<sequence>AWSVQEHSTTYHLLVFLKPPCRHSFNLEQDIMDTLLPARHSSIHVALECTCLREPLLGDVLCFLHHPDNKLPGDQSSFLLCTLCTGSYLDVEKIASWAQVLVRSAWLLLPESRHCQLTVLPSSRSCRFQLTGASETNICTDIIFAVQ</sequence>
<dbReference type="Proteomes" id="UP000516988">
    <property type="component" value="Unassembled WGS sequence"/>
</dbReference>
<proteinExistence type="predicted"/>
<gene>
    <name evidence="1" type="primary">Itpripl1_0</name>
    <name evidence="1" type="ORF">STECAR_R16126</name>
</gene>
<organism evidence="1 2">
    <name type="scientific">Steatornis caripensis</name>
    <name type="common">Oilbird</name>
    <dbReference type="NCBI Taxonomy" id="48435"/>
    <lineage>
        <taxon>Eukaryota</taxon>
        <taxon>Metazoa</taxon>
        <taxon>Chordata</taxon>
        <taxon>Craniata</taxon>
        <taxon>Vertebrata</taxon>
        <taxon>Euteleostomi</taxon>
        <taxon>Archelosauria</taxon>
        <taxon>Archosauria</taxon>
        <taxon>Dinosauria</taxon>
        <taxon>Saurischia</taxon>
        <taxon>Theropoda</taxon>
        <taxon>Coelurosauria</taxon>
        <taxon>Aves</taxon>
        <taxon>Neognathae</taxon>
        <taxon>Neoaves</taxon>
        <taxon>Strisores</taxon>
        <taxon>Caprimulgiformes</taxon>
        <taxon>Steatornithidae</taxon>
        <taxon>Steatornis</taxon>
    </lineage>
</organism>
<reference evidence="1 2" key="1">
    <citation type="submission" date="2019-09" db="EMBL/GenBank/DDBJ databases">
        <title>Bird 10,000 Genomes (B10K) Project - Family phase.</title>
        <authorList>
            <person name="Zhang G."/>
        </authorList>
    </citation>
    <scope>NUCLEOTIDE SEQUENCE [LARGE SCALE GENOMIC DNA]</scope>
    <source>
        <strain evidence="1">OUT-0004</strain>
    </source>
</reference>
<dbReference type="AlphaFoldDB" id="A0A7K6W4D8"/>
<dbReference type="EMBL" id="VZSC01004614">
    <property type="protein sequence ID" value="NWX42187.1"/>
    <property type="molecule type" value="Genomic_DNA"/>
</dbReference>
<feature type="non-terminal residue" evidence="1">
    <location>
        <position position="1"/>
    </location>
</feature>
<keyword evidence="2" id="KW-1185">Reference proteome</keyword>
<dbReference type="OrthoDB" id="9390510at2759"/>
<evidence type="ECO:0000313" key="1">
    <source>
        <dbReference type="EMBL" id="NWX42187.1"/>
    </source>
</evidence>
<feature type="non-terminal residue" evidence="1">
    <location>
        <position position="147"/>
    </location>
</feature>
<name>A0A7K6W4D8_STECA</name>
<comment type="caution">
    <text evidence="1">The sequence shown here is derived from an EMBL/GenBank/DDBJ whole genome shotgun (WGS) entry which is preliminary data.</text>
</comment>
<protein>
    <submittedName>
        <fullName evidence="1">IPIL1 protein</fullName>
    </submittedName>
</protein>
<evidence type="ECO:0000313" key="2">
    <source>
        <dbReference type="Proteomes" id="UP000516988"/>
    </source>
</evidence>